<feature type="transmembrane region" description="Helical" evidence="8">
    <location>
        <begin position="364"/>
        <end position="391"/>
    </location>
</feature>
<dbReference type="GO" id="GO:0005886">
    <property type="term" value="C:plasma membrane"/>
    <property type="evidence" value="ECO:0007669"/>
    <property type="project" value="UniProtKB-SubCell"/>
</dbReference>
<proteinExistence type="inferred from homology"/>
<evidence type="ECO:0000256" key="8">
    <source>
        <dbReference type="SAM" id="Phobius"/>
    </source>
</evidence>
<dbReference type="Proteomes" id="UP000549913">
    <property type="component" value="Unassembled WGS sequence"/>
</dbReference>
<feature type="transmembrane region" description="Helical" evidence="8">
    <location>
        <begin position="172"/>
        <end position="193"/>
    </location>
</feature>
<name>A0A852STR8_9MICO</name>
<dbReference type="Pfam" id="PF07690">
    <property type="entry name" value="MFS_1"/>
    <property type="match status" value="1"/>
</dbReference>
<feature type="domain" description="Major facilitator superfamily (MFS) profile" evidence="9">
    <location>
        <begin position="18"/>
        <end position="472"/>
    </location>
</feature>
<keyword evidence="3" id="KW-0813">Transport</keyword>
<dbReference type="InterPro" id="IPR036259">
    <property type="entry name" value="MFS_trans_sf"/>
</dbReference>
<evidence type="ECO:0000313" key="11">
    <source>
        <dbReference type="Proteomes" id="UP000549913"/>
    </source>
</evidence>
<reference evidence="10 11" key="1">
    <citation type="submission" date="2020-07" db="EMBL/GenBank/DDBJ databases">
        <title>Sequencing the genomes of 1000 actinobacteria strains.</title>
        <authorList>
            <person name="Klenk H.-P."/>
        </authorList>
    </citation>
    <scope>NUCLEOTIDE SEQUENCE [LARGE SCALE GENOMIC DNA]</scope>
    <source>
        <strain evidence="10 11">DSM 26474</strain>
    </source>
</reference>
<evidence type="ECO:0000259" key="9">
    <source>
        <dbReference type="PROSITE" id="PS50850"/>
    </source>
</evidence>
<dbReference type="GO" id="GO:0022857">
    <property type="term" value="F:transmembrane transporter activity"/>
    <property type="evidence" value="ECO:0007669"/>
    <property type="project" value="InterPro"/>
</dbReference>
<dbReference type="InterPro" id="IPR020846">
    <property type="entry name" value="MFS_dom"/>
</dbReference>
<evidence type="ECO:0000313" key="10">
    <source>
        <dbReference type="EMBL" id="NYD72257.1"/>
    </source>
</evidence>
<dbReference type="InterPro" id="IPR011701">
    <property type="entry name" value="MFS"/>
</dbReference>
<dbReference type="PANTHER" id="PTHR42718:SF9">
    <property type="entry name" value="MAJOR FACILITATOR SUPERFAMILY MULTIDRUG TRANSPORTER MFSC"/>
    <property type="match status" value="1"/>
</dbReference>
<dbReference type="PRINTS" id="PR01036">
    <property type="entry name" value="TCRTETB"/>
</dbReference>
<dbReference type="PANTHER" id="PTHR42718">
    <property type="entry name" value="MAJOR FACILITATOR SUPERFAMILY MULTIDRUG TRANSPORTER MFSC"/>
    <property type="match status" value="1"/>
</dbReference>
<dbReference type="AlphaFoldDB" id="A0A852STR8"/>
<feature type="transmembrane region" description="Helical" evidence="8">
    <location>
        <begin position="114"/>
        <end position="134"/>
    </location>
</feature>
<evidence type="ECO:0000256" key="3">
    <source>
        <dbReference type="ARBA" id="ARBA00022448"/>
    </source>
</evidence>
<dbReference type="EMBL" id="JACCBM010000001">
    <property type="protein sequence ID" value="NYD72257.1"/>
    <property type="molecule type" value="Genomic_DNA"/>
</dbReference>
<accession>A0A852STR8</accession>
<evidence type="ECO:0000256" key="1">
    <source>
        <dbReference type="ARBA" id="ARBA00004651"/>
    </source>
</evidence>
<evidence type="ECO:0000256" key="4">
    <source>
        <dbReference type="ARBA" id="ARBA00022475"/>
    </source>
</evidence>
<comment type="similarity">
    <text evidence="2">Belongs to the major facilitator superfamily. EmrB family.</text>
</comment>
<comment type="caution">
    <text evidence="10">The sequence shown here is derived from an EMBL/GenBank/DDBJ whole genome shotgun (WGS) entry which is preliminary data.</text>
</comment>
<feature type="transmembrane region" description="Helical" evidence="8">
    <location>
        <begin position="21"/>
        <end position="44"/>
    </location>
</feature>
<sequence length="491" mass="51237">MTATAPSETRVAPRDRLVINLLLVSAFVVILNETIMGVAIPHLVVDLGITEVAAQWLSTAFMLTMAVVIPITGFLLQRFNTRPIFIAAMSLFSLGTLIAAMAPGFEVLLAGRVVQASGTAIMMPLLMTTVMTLVPPAVRGRTMGNISIVISVAPAIGPTISGIILSTLSWRWMFILVLPIALGALLLGALRVVNVTEPRRVPIDVGSVILSAFGFGGLVYGLSTLGGAGATFLSSWLPLIVGIAALGAFVLRQLALQRRDRALLDLRTFRSRTFTVSILLMAVSMMALFGTIIVLPFLLQGVFGLDPLATGLLLLPGGLVMGVLAPFVGRLYDRVGPRPLVIPGAITVSLVLWGLTMVDQNTSVWFVLGAHIALSAGLAFMFTPLFTAGLGSLTPRLYSHGSAIIGTVQQLAGAAGTALFVALMASVTAQRLTAGATQVAATASGIQAAFLCGAIISVLGVVAALFVRRPAETVDAGERMPEDAPAAAPMH</sequence>
<feature type="transmembrane region" description="Helical" evidence="8">
    <location>
        <begin position="146"/>
        <end position="166"/>
    </location>
</feature>
<gene>
    <name evidence="10" type="ORF">BJ984_003415</name>
</gene>
<dbReference type="Gene3D" id="1.20.1720.10">
    <property type="entry name" value="Multidrug resistance protein D"/>
    <property type="match status" value="1"/>
</dbReference>
<feature type="transmembrane region" description="Helical" evidence="8">
    <location>
        <begin position="445"/>
        <end position="467"/>
    </location>
</feature>
<feature type="transmembrane region" description="Helical" evidence="8">
    <location>
        <begin position="311"/>
        <end position="328"/>
    </location>
</feature>
<feature type="transmembrane region" description="Helical" evidence="8">
    <location>
        <begin position="235"/>
        <end position="255"/>
    </location>
</feature>
<dbReference type="InterPro" id="IPR004638">
    <property type="entry name" value="EmrB-like"/>
</dbReference>
<evidence type="ECO:0000256" key="5">
    <source>
        <dbReference type="ARBA" id="ARBA00022692"/>
    </source>
</evidence>
<dbReference type="PROSITE" id="PS50850">
    <property type="entry name" value="MFS"/>
    <property type="match status" value="1"/>
</dbReference>
<dbReference type="RefSeq" id="WP_179549052.1">
    <property type="nucleotide sequence ID" value="NZ_BSEW01000002.1"/>
</dbReference>
<feature type="transmembrane region" description="Helical" evidence="8">
    <location>
        <begin position="56"/>
        <end position="76"/>
    </location>
</feature>
<comment type="subcellular location">
    <subcellularLocation>
        <location evidence="1">Cell membrane</location>
        <topology evidence="1">Multi-pass membrane protein</topology>
    </subcellularLocation>
</comment>
<keyword evidence="11" id="KW-1185">Reference proteome</keyword>
<protein>
    <submittedName>
        <fullName evidence="10">DHA2 family lincomycin resistance protein-like MFS transporter</fullName>
    </submittedName>
</protein>
<dbReference type="SUPFAM" id="SSF103473">
    <property type="entry name" value="MFS general substrate transporter"/>
    <property type="match status" value="1"/>
</dbReference>
<keyword evidence="5 8" id="KW-0812">Transmembrane</keyword>
<dbReference type="CDD" id="cd17503">
    <property type="entry name" value="MFS_LmrB_MDR_like"/>
    <property type="match status" value="1"/>
</dbReference>
<keyword evidence="4" id="KW-1003">Cell membrane</keyword>
<keyword evidence="6 8" id="KW-1133">Transmembrane helix</keyword>
<feature type="transmembrane region" description="Helical" evidence="8">
    <location>
        <begin position="83"/>
        <end position="102"/>
    </location>
</feature>
<dbReference type="Gene3D" id="1.20.1250.20">
    <property type="entry name" value="MFS general substrate transporter like domains"/>
    <property type="match status" value="1"/>
</dbReference>
<evidence type="ECO:0000256" key="6">
    <source>
        <dbReference type="ARBA" id="ARBA00022989"/>
    </source>
</evidence>
<feature type="transmembrane region" description="Helical" evidence="8">
    <location>
        <begin position="403"/>
        <end position="425"/>
    </location>
</feature>
<evidence type="ECO:0000256" key="7">
    <source>
        <dbReference type="ARBA" id="ARBA00023136"/>
    </source>
</evidence>
<keyword evidence="7 8" id="KW-0472">Membrane</keyword>
<feature type="transmembrane region" description="Helical" evidence="8">
    <location>
        <begin position="276"/>
        <end position="299"/>
    </location>
</feature>
<dbReference type="NCBIfam" id="TIGR00711">
    <property type="entry name" value="efflux_EmrB"/>
    <property type="match status" value="1"/>
</dbReference>
<feature type="transmembrane region" description="Helical" evidence="8">
    <location>
        <begin position="340"/>
        <end position="358"/>
    </location>
</feature>
<organism evidence="10 11">
    <name type="scientific">Herbiconiux flava</name>
    <dbReference type="NCBI Taxonomy" id="881268"/>
    <lineage>
        <taxon>Bacteria</taxon>
        <taxon>Bacillati</taxon>
        <taxon>Actinomycetota</taxon>
        <taxon>Actinomycetes</taxon>
        <taxon>Micrococcales</taxon>
        <taxon>Microbacteriaceae</taxon>
        <taxon>Herbiconiux</taxon>
    </lineage>
</organism>
<feature type="transmembrane region" description="Helical" evidence="8">
    <location>
        <begin position="205"/>
        <end position="223"/>
    </location>
</feature>
<evidence type="ECO:0000256" key="2">
    <source>
        <dbReference type="ARBA" id="ARBA00008537"/>
    </source>
</evidence>